<organism evidence="11 12">
    <name type="scientific">Actinotalea soli</name>
    <dbReference type="NCBI Taxonomy" id="2819234"/>
    <lineage>
        <taxon>Bacteria</taxon>
        <taxon>Bacillati</taxon>
        <taxon>Actinomycetota</taxon>
        <taxon>Actinomycetes</taxon>
        <taxon>Micrococcales</taxon>
        <taxon>Cellulomonadaceae</taxon>
        <taxon>Actinotalea</taxon>
    </lineage>
</organism>
<evidence type="ECO:0000256" key="9">
    <source>
        <dbReference type="ARBA" id="ARBA00023136"/>
    </source>
</evidence>
<dbReference type="GO" id="GO:0005886">
    <property type="term" value="C:plasma membrane"/>
    <property type="evidence" value="ECO:0007669"/>
    <property type="project" value="UniProtKB-SubCell"/>
</dbReference>
<evidence type="ECO:0000313" key="11">
    <source>
        <dbReference type="EMBL" id="MBO1750479.1"/>
    </source>
</evidence>
<evidence type="ECO:0000256" key="10">
    <source>
        <dbReference type="SAM" id="MobiDB-lite"/>
    </source>
</evidence>
<reference evidence="11" key="1">
    <citation type="submission" date="2021-03" db="EMBL/GenBank/DDBJ databases">
        <title>Actinotalea soli sp. nov., isolated from soil.</title>
        <authorList>
            <person name="Ping W."/>
            <person name="Zhang J."/>
        </authorList>
    </citation>
    <scope>NUCLEOTIDE SEQUENCE</scope>
    <source>
        <strain evidence="11">BY-33</strain>
    </source>
</reference>
<dbReference type="PANTHER" id="PTHR33909:SF1">
    <property type="entry name" value="SEC TRANSLOCON ACCESSORY COMPLEX SUBUNIT YAJC"/>
    <property type="match status" value="1"/>
</dbReference>
<evidence type="ECO:0000256" key="3">
    <source>
        <dbReference type="ARBA" id="ARBA00022448"/>
    </source>
</evidence>
<dbReference type="EMBL" id="JAGEMK010000001">
    <property type="protein sequence ID" value="MBO1750479.1"/>
    <property type="molecule type" value="Genomic_DNA"/>
</dbReference>
<dbReference type="RefSeq" id="WP_208054129.1">
    <property type="nucleotide sequence ID" value="NZ_JAGEMK010000001.1"/>
</dbReference>
<evidence type="ECO:0000256" key="6">
    <source>
        <dbReference type="ARBA" id="ARBA00022927"/>
    </source>
</evidence>
<proteinExistence type="inferred from homology"/>
<evidence type="ECO:0000313" key="12">
    <source>
        <dbReference type="Proteomes" id="UP000664209"/>
    </source>
</evidence>
<dbReference type="SMART" id="SM01323">
    <property type="entry name" value="YajC"/>
    <property type="match status" value="1"/>
</dbReference>
<keyword evidence="6" id="KW-0653">Protein transport</keyword>
<keyword evidence="12" id="KW-1185">Reference proteome</keyword>
<keyword evidence="4" id="KW-1003">Cell membrane</keyword>
<dbReference type="AlphaFoldDB" id="A0A939LN84"/>
<evidence type="ECO:0000256" key="7">
    <source>
        <dbReference type="ARBA" id="ARBA00022989"/>
    </source>
</evidence>
<feature type="region of interest" description="Disordered" evidence="10">
    <location>
        <begin position="79"/>
        <end position="154"/>
    </location>
</feature>
<evidence type="ECO:0000256" key="1">
    <source>
        <dbReference type="ARBA" id="ARBA00004162"/>
    </source>
</evidence>
<keyword evidence="3" id="KW-0813">Transport</keyword>
<keyword evidence="8" id="KW-0811">Translocation</keyword>
<dbReference type="PANTHER" id="PTHR33909">
    <property type="entry name" value="SEC TRANSLOCON ACCESSORY COMPLEX SUBUNIT YAJC"/>
    <property type="match status" value="1"/>
</dbReference>
<protein>
    <submittedName>
        <fullName evidence="11">Preprotein translocase subunit YajC</fullName>
    </submittedName>
</protein>
<dbReference type="NCBIfam" id="TIGR00739">
    <property type="entry name" value="yajC"/>
    <property type="match status" value="1"/>
</dbReference>
<gene>
    <name evidence="11" type="primary">yajC</name>
    <name evidence="11" type="ORF">J4G33_01525</name>
</gene>
<accession>A0A939LN84</accession>
<evidence type="ECO:0000256" key="4">
    <source>
        <dbReference type="ARBA" id="ARBA00022475"/>
    </source>
</evidence>
<evidence type="ECO:0000256" key="5">
    <source>
        <dbReference type="ARBA" id="ARBA00022692"/>
    </source>
</evidence>
<comment type="similarity">
    <text evidence="2">Belongs to the YajC family.</text>
</comment>
<dbReference type="Proteomes" id="UP000664209">
    <property type="component" value="Unassembled WGS sequence"/>
</dbReference>
<name>A0A939LN84_9CELL</name>
<comment type="subcellular location">
    <subcellularLocation>
        <location evidence="1">Cell membrane</location>
        <topology evidence="1">Single-pass membrane protein</topology>
    </subcellularLocation>
</comment>
<evidence type="ECO:0000256" key="2">
    <source>
        <dbReference type="ARBA" id="ARBA00006742"/>
    </source>
</evidence>
<evidence type="ECO:0000256" key="8">
    <source>
        <dbReference type="ARBA" id="ARBA00023010"/>
    </source>
</evidence>
<keyword evidence="5" id="KW-0812">Transmembrane</keyword>
<dbReference type="InterPro" id="IPR003849">
    <property type="entry name" value="Preprotein_translocase_YajC"/>
</dbReference>
<dbReference type="Pfam" id="PF02699">
    <property type="entry name" value="YajC"/>
    <property type="match status" value="1"/>
</dbReference>
<comment type="caution">
    <text evidence="11">The sequence shown here is derived from an EMBL/GenBank/DDBJ whole genome shotgun (WGS) entry which is preliminary data.</text>
</comment>
<feature type="compositionally biased region" description="Acidic residues" evidence="10">
    <location>
        <begin position="83"/>
        <end position="124"/>
    </location>
</feature>
<keyword evidence="9" id="KW-0472">Membrane</keyword>
<feature type="compositionally biased region" description="Basic and acidic residues" evidence="10">
    <location>
        <begin position="145"/>
        <end position="154"/>
    </location>
</feature>
<sequence length="154" mass="17227">MELVLILALFLGAMWLMTSRSRKQQKAAADFRANLAPGQEVMTGSGLFGTIVAVEDDVVTLEVGEGITTRWLRPAIAKLVEPPVDDELDEDDELDDDEYEDDELGEDEYEDDEYDDEDLSEDETSADRDEPVLEVPDDASSLTSPRDEDDKPLR</sequence>
<keyword evidence="7" id="KW-1133">Transmembrane helix</keyword>
<dbReference type="GO" id="GO:0015031">
    <property type="term" value="P:protein transport"/>
    <property type="evidence" value="ECO:0007669"/>
    <property type="project" value="UniProtKB-KW"/>
</dbReference>